<dbReference type="CDD" id="cd05801">
    <property type="entry name" value="PGM_like3"/>
    <property type="match status" value="1"/>
</dbReference>
<evidence type="ECO:0000256" key="1">
    <source>
        <dbReference type="ARBA" id="ARBA00001946"/>
    </source>
</evidence>
<dbReference type="EMBL" id="PIPM01000003">
    <property type="protein sequence ID" value="RUO35202.1"/>
    <property type="molecule type" value="Genomic_DNA"/>
</dbReference>
<dbReference type="Gene3D" id="3.40.120.10">
    <property type="entry name" value="Alpha-D-Glucose-1,6-Bisphosphate, subunit A, domain 3"/>
    <property type="match status" value="3"/>
</dbReference>
<evidence type="ECO:0000256" key="3">
    <source>
        <dbReference type="ARBA" id="ARBA00022553"/>
    </source>
</evidence>
<dbReference type="GO" id="GO:0008973">
    <property type="term" value="F:phosphopentomutase activity"/>
    <property type="evidence" value="ECO:0007669"/>
    <property type="project" value="TreeGrafter"/>
</dbReference>
<comment type="similarity">
    <text evidence="2 8">Belongs to the phosphohexose mutase family.</text>
</comment>
<dbReference type="OrthoDB" id="9806956at2"/>
<feature type="domain" description="Alpha-D-phosphohexomutase alpha/beta/alpha" evidence="11">
    <location>
        <begin position="211"/>
        <end position="318"/>
    </location>
</feature>
<dbReference type="InterPro" id="IPR016055">
    <property type="entry name" value="A-D-PHexomutase_a/b/a-I/II/III"/>
</dbReference>
<dbReference type="NCBIfam" id="TIGR01132">
    <property type="entry name" value="pgm"/>
    <property type="match status" value="1"/>
</dbReference>
<dbReference type="Pfam" id="PF02879">
    <property type="entry name" value="PGM_PMM_II"/>
    <property type="match status" value="1"/>
</dbReference>
<keyword evidence="4 8" id="KW-0479">Metal-binding</keyword>
<dbReference type="GO" id="GO:0000287">
    <property type="term" value="F:magnesium ion binding"/>
    <property type="evidence" value="ECO:0007669"/>
    <property type="project" value="InterPro"/>
</dbReference>
<evidence type="ECO:0000259" key="11">
    <source>
        <dbReference type="Pfam" id="PF02879"/>
    </source>
</evidence>
<evidence type="ECO:0000256" key="6">
    <source>
        <dbReference type="ARBA" id="ARBA00023235"/>
    </source>
</evidence>
<dbReference type="EC" id="5.4.2.2" evidence="7"/>
<feature type="domain" description="Alpha-D-phosphohexomutase C-terminal" evidence="9">
    <location>
        <begin position="493"/>
        <end position="534"/>
    </location>
</feature>
<dbReference type="InterPro" id="IPR005843">
    <property type="entry name" value="A-D-PHexomutase_C"/>
</dbReference>
<dbReference type="Pfam" id="PF02878">
    <property type="entry name" value="PGM_PMM_I"/>
    <property type="match status" value="1"/>
</dbReference>
<keyword evidence="5 8" id="KW-0460">Magnesium</keyword>
<dbReference type="Gene3D" id="3.30.310.50">
    <property type="entry name" value="Alpha-D-phosphohexomutase, C-terminal domain"/>
    <property type="match status" value="1"/>
</dbReference>
<evidence type="ECO:0000256" key="5">
    <source>
        <dbReference type="ARBA" id="ARBA00022842"/>
    </source>
</evidence>
<organism evidence="13 14">
    <name type="scientific">Aliidiomarina sanyensis</name>
    <dbReference type="NCBI Taxonomy" id="1249555"/>
    <lineage>
        <taxon>Bacteria</taxon>
        <taxon>Pseudomonadati</taxon>
        <taxon>Pseudomonadota</taxon>
        <taxon>Gammaproteobacteria</taxon>
        <taxon>Alteromonadales</taxon>
        <taxon>Idiomarinaceae</taxon>
        <taxon>Aliidiomarina</taxon>
    </lineage>
</organism>
<comment type="caution">
    <text evidence="13">The sequence shown here is derived from an EMBL/GenBank/DDBJ whole genome shotgun (WGS) entry which is preliminary data.</text>
</comment>
<gene>
    <name evidence="13" type="ORF">CWE11_03975</name>
</gene>
<dbReference type="RefSeq" id="WP_126776320.1">
    <property type="nucleotide sequence ID" value="NZ_PIPM01000003.1"/>
</dbReference>
<dbReference type="GO" id="GO:0005975">
    <property type="term" value="P:carbohydrate metabolic process"/>
    <property type="evidence" value="ECO:0007669"/>
    <property type="project" value="UniProtKB-UniRule"/>
</dbReference>
<keyword evidence="6 13" id="KW-0413">Isomerase</keyword>
<dbReference type="InterPro" id="IPR036900">
    <property type="entry name" value="A-D-PHexomutase_C_sf"/>
</dbReference>
<feature type="domain" description="Alpha-D-phosphohexomutase alpha/beta/alpha" evidence="10">
    <location>
        <begin position="41"/>
        <end position="181"/>
    </location>
</feature>
<dbReference type="Pfam" id="PF00408">
    <property type="entry name" value="PGM_PMM_IV"/>
    <property type="match status" value="1"/>
</dbReference>
<dbReference type="InterPro" id="IPR005841">
    <property type="entry name" value="Alpha-D-phosphohexomutase_SF"/>
</dbReference>
<evidence type="ECO:0000259" key="9">
    <source>
        <dbReference type="Pfam" id="PF00408"/>
    </source>
</evidence>
<dbReference type="SUPFAM" id="SSF55957">
    <property type="entry name" value="Phosphoglucomutase, C-terminal domain"/>
    <property type="match status" value="1"/>
</dbReference>
<dbReference type="InterPro" id="IPR016066">
    <property type="entry name" value="A-D-PHexomutase_CS"/>
</dbReference>
<evidence type="ECO:0000256" key="7">
    <source>
        <dbReference type="NCBIfam" id="TIGR01132"/>
    </source>
</evidence>
<reference evidence="13 14" key="1">
    <citation type="journal article" date="2011" name="Front. Microbiol.">
        <title>Genomic signatures of strain selection and enhancement in Bacillus atrophaeus var. globigii, a historical biowarfare simulant.</title>
        <authorList>
            <person name="Gibbons H.S."/>
            <person name="Broomall S.M."/>
            <person name="McNew L.A."/>
            <person name="Daligault H."/>
            <person name="Chapman C."/>
            <person name="Bruce D."/>
            <person name="Karavis M."/>
            <person name="Krepps M."/>
            <person name="McGregor P.A."/>
            <person name="Hong C."/>
            <person name="Park K.H."/>
            <person name="Akmal A."/>
            <person name="Feldman A."/>
            <person name="Lin J.S."/>
            <person name="Chang W.E."/>
            <person name="Higgs B.W."/>
            <person name="Demirev P."/>
            <person name="Lindquist J."/>
            <person name="Liem A."/>
            <person name="Fochler E."/>
            <person name="Read T.D."/>
            <person name="Tapia R."/>
            <person name="Johnson S."/>
            <person name="Bishop-Lilly K.A."/>
            <person name="Detter C."/>
            <person name="Han C."/>
            <person name="Sozhamannan S."/>
            <person name="Rosenzweig C.N."/>
            <person name="Skowronski E.W."/>
        </authorList>
    </citation>
    <scope>NUCLEOTIDE SEQUENCE [LARGE SCALE GENOMIC DNA]</scope>
    <source>
        <strain evidence="13 14">GYP-17</strain>
    </source>
</reference>
<sequence>MTKHPRAGQPAQVDELIHVPSLMAAYYVNEPNPGKVPQQVSFGTSGHRGSALKLSFNEAHILAISQAIVAYREEQGITGPLMLGKDTHALSEAAYITALEVFIGNGIEVHIQSDLGYTPTPVISHAILRYNQGRKDGLADGVVITPSHNPPQDGGFKYNPPHGGPADSNVTKTIEKYANAILSSELLGVNVVSFAQAKKSRRLKKMDWVTAYVTDLPRVIDMEAIQRANLKVGIDAMGGAGIAYWHAIQAEYGLDLTIMNDHVDPTFGFMPLDKDGTIRMDCSSADAMAGLLRLKDDFAVGIGNDPDFDRHGIVTPDGLMNPNHFLAVAIDYLGRHRAWEPDVAIGKTLVSSAMIDRVVAGLERTLVEVPVGFKWFSQGLLEGRLGFAGEESAGATFIDRTGHVWSTDKDGIVMGLLALEILAVTGKSPSAYYHELEARYGQASYARLDCQATPEQMDAFAELVSNPPHVSELAGESVTAVMVKAPGNGAGFGGVKVCTENGWFAVRPSGTEPVYKIYAESLRSEAHLRQIQQAAQILLQTWL</sequence>
<dbReference type="PRINTS" id="PR00509">
    <property type="entry name" value="PGMPMM"/>
</dbReference>
<dbReference type="GO" id="GO:0004614">
    <property type="term" value="F:phosphoglucomutase activity"/>
    <property type="evidence" value="ECO:0007669"/>
    <property type="project" value="UniProtKB-UniRule"/>
</dbReference>
<evidence type="ECO:0000313" key="13">
    <source>
        <dbReference type="EMBL" id="RUO35202.1"/>
    </source>
</evidence>
<name>A0A432WN23_9GAMM</name>
<accession>A0A432WN23</accession>
<evidence type="ECO:0000256" key="2">
    <source>
        <dbReference type="ARBA" id="ARBA00010231"/>
    </source>
</evidence>
<dbReference type="InterPro" id="IPR005846">
    <property type="entry name" value="A-D-PHexomutase_a/b/a-III"/>
</dbReference>
<dbReference type="SUPFAM" id="SSF53738">
    <property type="entry name" value="Phosphoglucomutase, first 3 domains"/>
    <property type="match status" value="3"/>
</dbReference>
<feature type="domain" description="Alpha-D-phosphohexomutase alpha/beta/alpha" evidence="12">
    <location>
        <begin position="321"/>
        <end position="440"/>
    </location>
</feature>
<keyword evidence="14" id="KW-1185">Reference proteome</keyword>
<evidence type="ECO:0000256" key="8">
    <source>
        <dbReference type="RuleBase" id="RU004326"/>
    </source>
</evidence>
<dbReference type="PANTHER" id="PTHR45745">
    <property type="entry name" value="PHOSPHOMANNOMUTASE 45A"/>
    <property type="match status" value="1"/>
</dbReference>
<keyword evidence="3" id="KW-0597">Phosphoprotein</keyword>
<dbReference type="PANTHER" id="PTHR45745:SF1">
    <property type="entry name" value="PHOSPHOGLUCOMUTASE 2B-RELATED"/>
    <property type="match status" value="1"/>
</dbReference>
<proteinExistence type="inferred from homology"/>
<evidence type="ECO:0000259" key="12">
    <source>
        <dbReference type="Pfam" id="PF02880"/>
    </source>
</evidence>
<dbReference type="AlphaFoldDB" id="A0A432WN23"/>
<dbReference type="Pfam" id="PF02880">
    <property type="entry name" value="PGM_PMM_III"/>
    <property type="match status" value="1"/>
</dbReference>
<dbReference type="InterPro" id="IPR005845">
    <property type="entry name" value="A-D-PHexomutase_a/b/a-II"/>
</dbReference>
<evidence type="ECO:0000313" key="14">
    <source>
        <dbReference type="Proteomes" id="UP000288405"/>
    </source>
</evidence>
<dbReference type="GO" id="GO:0006166">
    <property type="term" value="P:purine ribonucleoside salvage"/>
    <property type="evidence" value="ECO:0007669"/>
    <property type="project" value="TreeGrafter"/>
</dbReference>
<comment type="cofactor">
    <cofactor evidence="1">
        <name>Mg(2+)</name>
        <dbReference type="ChEBI" id="CHEBI:18420"/>
    </cofactor>
</comment>
<dbReference type="PROSITE" id="PS00710">
    <property type="entry name" value="PGM_PMM"/>
    <property type="match status" value="1"/>
</dbReference>
<evidence type="ECO:0000259" key="10">
    <source>
        <dbReference type="Pfam" id="PF02878"/>
    </source>
</evidence>
<dbReference type="InterPro" id="IPR005852">
    <property type="entry name" value="PGM_a-D-Glc-sp"/>
</dbReference>
<evidence type="ECO:0000256" key="4">
    <source>
        <dbReference type="ARBA" id="ARBA00022723"/>
    </source>
</evidence>
<dbReference type="Proteomes" id="UP000288405">
    <property type="component" value="Unassembled WGS sequence"/>
</dbReference>
<protein>
    <recommendedName>
        <fullName evidence="7">Phosphoglucomutase</fullName>
        <ecNumber evidence="7">5.4.2.2</ecNumber>
    </recommendedName>
</protein>
<dbReference type="InterPro" id="IPR005844">
    <property type="entry name" value="A-D-PHexomutase_a/b/a-I"/>
</dbReference>